<organism evidence="1 2">
    <name type="scientific">Dreissena polymorpha</name>
    <name type="common">Zebra mussel</name>
    <name type="synonym">Mytilus polymorpha</name>
    <dbReference type="NCBI Taxonomy" id="45954"/>
    <lineage>
        <taxon>Eukaryota</taxon>
        <taxon>Metazoa</taxon>
        <taxon>Spiralia</taxon>
        <taxon>Lophotrochozoa</taxon>
        <taxon>Mollusca</taxon>
        <taxon>Bivalvia</taxon>
        <taxon>Autobranchia</taxon>
        <taxon>Heteroconchia</taxon>
        <taxon>Euheterodonta</taxon>
        <taxon>Imparidentia</taxon>
        <taxon>Neoheterodontei</taxon>
        <taxon>Myida</taxon>
        <taxon>Dreissenoidea</taxon>
        <taxon>Dreissenidae</taxon>
        <taxon>Dreissena</taxon>
    </lineage>
</organism>
<gene>
    <name evidence="1" type="ORF">DPMN_186032</name>
</gene>
<comment type="caution">
    <text evidence="1">The sequence shown here is derived from an EMBL/GenBank/DDBJ whole genome shotgun (WGS) entry which is preliminary data.</text>
</comment>
<accession>A0A9D4DM60</accession>
<dbReference type="Proteomes" id="UP000828390">
    <property type="component" value="Unassembled WGS sequence"/>
</dbReference>
<reference evidence="1" key="1">
    <citation type="journal article" date="2019" name="bioRxiv">
        <title>The Genome of the Zebra Mussel, Dreissena polymorpha: A Resource for Invasive Species Research.</title>
        <authorList>
            <person name="McCartney M.A."/>
            <person name="Auch B."/>
            <person name="Kono T."/>
            <person name="Mallez S."/>
            <person name="Zhang Y."/>
            <person name="Obille A."/>
            <person name="Becker A."/>
            <person name="Abrahante J.E."/>
            <person name="Garbe J."/>
            <person name="Badalamenti J.P."/>
            <person name="Herman A."/>
            <person name="Mangelson H."/>
            <person name="Liachko I."/>
            <person name="Sullivan S."/>
            <person name="Sone E.D."/>
            <person name="Koren S."/>
            <person name="Silverstein K.A.T."/>
            <person name="Beckman K.B."/>
            <person name="Gohl D.M."/>
        </authorList>
    </citation>
    <scope>NUCLEOTIDE SEQUENCE</scope>
    <source>
        <strain evidence="1">Duluth1</strain>
        <tissue evidence="1">Whole animal</tissue>
    </source>
</reference>
<name>A0A9D4DM60_DREPO</name>
<evidence type="ECO:0000313" key="1">
    <source>
        <dbReference type="EMBL" id="KAH3751473.1"/>
    </source>
</evidence>
<dbReference type="EMBL" id="JAIWYP010000010">
    <property type="protein sequence ID" value="KAH3751473.1"/>
    <property type="molecule type" value="Genomic_DNA"/>
</dbReference>
<sequence length="69" mass="8071">MDPDQITVDGIVPDSCLDLDPEEYRGQFPSWMDQMEERDWVWSDVAQRIITERSGRVLPTAYMPVEVRV</sequence>
<evidence type="ECO:0000313" key="2">
    <source>
        <dbReference type="Proteomes" id="UP000828390"/>
    </source>
</evidence>
<protein>
    <submittedName>
        <fullName evidence="1">Uncharacterized protein</fullName>
    </submittedName>
</protein>
<proteinExistence type="predicted"/>
<keyword evidence="2" id="KW-1185">Reference proteome</keyword>
<reference evidence="1" key="2">
    <citation type="submission" date="2020-11" db="EMBL/GenBank/DDBJ databases">
        <authorList>
            <person name="McCartney M.A."/>
            <person name="Auch B."/>
            <person name="Kono T."/>
            <person name="Mallez S."/>
            <person name="Becker A."/>
            <person name="Gohl D.M."/>
            <person name="Silverstein K.A.T."/>
            <person name="Koren S."/>
            <person name="Bechman K.B."/>
            <person name="Herman A."/>
            <person name="Abrahante J.E."/>
            <person name="Garbe J."/>
        </authorList>
    </citation>
    <scope>NUCLEOTIDE SEQUENCE</scope>
    <source>
        <strain evidence="1">Duluth1</strain>
        <tissue evidence="1">Whole animal</tissue>
    </source>
</reference>
<dbReference type="AlphaFoldDB" id="A0A9D4DM60"/>